<sequence>MELTHFFYKEPTWELTQAIPFKAVNLLVGKNAVGKSKVIAAIFNMANIILQQDMPFVSRISCSSTFSFKDEEEVIEYHFTYQRGIITEENLTINGQNLLNRNEKETLLEGMPINPPTDKLTLHVRRDIIQYPYFEKIITWAENVYGQRFNEIEADRGNKTDSFLSPIHKDDLFTMVKSLPSESIQRIIEQAQNLDYHLEAIKTFKPERFKIVLFKEKGIKEPLFISSLSKGMCRAISLLIQMEYLSAQGKPSLWLIDDLGEGLDYDRTVKLGKLLFDFCHERGIQLLASSNDTFLMDIVDLQYWNILERKGEKVMPVNTTNSPDLFEDFKFTGLSNFDFFSSDYISRHT</sequence>
<dbReference type="InterPro" id="IPR027417">
    <property type="entry name" value="P-loop_NTPase"/>
</dbReference>
<dbReference type="RefSeq" id="WP_118212235.1">
    <property type="nucleotide sequence ID" value="NZ_QRHQ01000054.1"/>
</dbReference>
<dbReference type="Proteomes" id="UP000283485">
    <property type="component" value="Unassembled WGS sequence"/>
</dbReference>
<dbReference type="AlphaFoldDB" id="A0A414QVV6"/>
<dbReference type="EMBL" id="QRHQ01000054">
    <property type="protein sequence ID" value="RHF84880.1"/>
    <property type="molecule type" value="Genomic_DNA"/>
</dbReference>
<gene>
    <name evidence="3" type="ORF">DW204_12105</name>
    <name evidence="2" type="ORF">DW653_15955</name>
</gene>
<dbReference type="InterPro" id="IPR051396">
    <property type="entry name" value="Bact_Antivir_Def_Nuclease"/>
</dbReference>
<dbReference type="Proteomes" id="UP000284998">
    <property type="component" value="Unassembled WGS sequence"/>
</dbReference>
<evidence type="ECO:0000313" key="3">
    <source>
        <dbReference type="EMBL" id="RHH41626.1"/>
    </source>
</evidence>
<organism evidence="2 4">
    <name type="scientific">Phocaeicola plebeius</name>
    <dbReference type="NCBI Taxonomy" id="310297"/>
    <lineage>
        <taxon>Bacteria</taxon>
        <taxon>Pseudomonadati</taxon>
        <taxon>Bacteroidota</taxon>
        <taxon>Bacteroidia</taxon>
        <taxon>Bacteroidales</taxon>
        <taxon>Bacteroidaceae</taxon>
        <taxon>Phocaeicola</taxon>
    </lineage>
</organism>
<dbReference type="Pfam" id="PF13304">
    <property type="entry name" value="AAA_21"/>
    <property type="match status" value="1"/>
</dbReference>
<evidence type="ECO:0000313" key="5">
    <source>
        <dbReference type="Proteomes" id="UP000284998"/>
    </source>
</evidence>
<comment type="caution">
    <text evidence="2">The sequence shown here is derived from an EMBL/GenBank/DDBJ whole genome shotgun (WGS) entry which is preliminary data.</text>
</comment>
<dbReference type="Gene3D" id="3.40.50.300">
    <property type="entry name" value="P-loop containing nucleotide triphosphate hydrolases"/>
    <property type="match status" value="1"/>
</dbReference>
<feature type="domain" description="ATPase AAA-type core" evidence="1">
    <location>
        <begin position="24"/>
        <end position="297"/>
    </location>
</feature>
<name>A0A414QVV6_9BACT</name>
<keyword evidence="2" id="KW-0067">ATP-binding</keyword>
<protein>
    <submittedName>
        <fullName evidence="2">ATP-binding protein</fullName>
    </submittedName>
</protein>
<dbReference type="SUPFAM" id="SSF52540">
    <property type="entry name" value="P-loop containing nucleoside triphosphate hydrolases"/>
    <property type="match status" value="1"/>
</dbReference>
<proteinExistence type="predicted"/>
<evidence type="ECO:0000259" key="1">
    <source>
        <dbReference type="Pfam" id="PF13304"/>
    </source>
</evidence>
<dbReference type="GO" id="GO:0005524">
    <property type="term" value="F:ATP binding"/>
    <property type="evidence" value="ECO:0007669"/>
    <property type="project" value="UniProtKB-KW"/>
</dbReference>
<evidence type="ECO:0000313" key="2">
    <source>
        <dbReference type="EMBL" id="RHF84880.1"/>
    </source>
</evidence>
<dbReference type="GO" id="GO:0016887">
    <property type="term" value="F:ATP hydrolysis activity"/>
    <property type="evidence" value="ECO:0007669"/>
    <property type="project" value="InterPro"/>
</dbReference>
<dbReference type="InterPro" id="IPR003959">
    <property type="entry name" value="ATPase_AAA_core"/>
</dbReference>
<evidence type="ECO:0000313" key="4">
    <source>
        <dbReference type="Proteomes" id="UP000283485"/>
    </source>
</evidence>
<keyword evidence="2" id="KW-0547">Nucleotide-binding</keyword>
<reference evidence="4 5" key="1">
    <citation type="submission" date="2018-08" db="EMBL/GenBank/DDBJ databases">
        <title>A genome reference for cultivated species of the human gut microbiota.</title>
        <authorList>
            <person name="Zou Y."/>
            <person name="Xue W."/>
            <person name="Luo G."/>
        </authorList>
    </citation>
    <scope>NUCLEOTIDE SEQUENCE [LARGE SCALE GENOMIC DNA]</scope>
    <source>
        <strain evidence="3 5">AM17-44</strain>
        <strain evidence="2 4">AM23-23</strain>
    </source>
</reference>
<dbReference type="EMBL" id="QRJS01000035">
    <property type="protein sequence ID" value="RHH41626.1"/>
    <property type="molecule type" value="Genomic_DNA"/>
</dbReference>
<accession>A0A414QVV6</accession>
<dbReference type="PANTHER" id="PTHR43581">
    <property type="entry name" value="ATP/GTP PHOSPHATASE"/>
    <property type="match status" value="1"/>
</dbReference>
<dbReference type="PANTHER" id="PTHR43581:SF4">
    <property type="entry name" value="ATP_GTP PHOSPHATASE"/>
    <property type="match status" value="1"/>
</dbReference>